<dbReference type="Gene3D" id="3.90.190.20">
    <property type="entry name" value="Mur ligase, C-terminal domain"/>
    <property type="match status" value="1"/>
</dbReference>
<dbReference type="PIRSF" id="PIRSF001563">
    <property type="entry name" value="Folylpolyglu_synth"/>
    <property type="match status" value="1"/>
</dbReference>
<evidence type="ECO:0000256" key="7">
    <source>
        <dbReference type="ARBA" id="ARBA00022840"/>
    </source>
</evidence>
<evidence type="ECO:0000259" key="11">
    <source>
        <dbReference type="Pfam" id="PF02875"/>
    </source>
</evidence>
<comment type="cofactor">
    <cofactor evidence="1">
        <name>Mg(2+)</name>
        <dbReference type="ChEBI" id="CHEBI:18420"/>
    </cofactor>
</comment>
<keyword evidence="5" id="KW-0479">Metal-binding</keyword>
<keyword evidence="4" id="KW-0436">Ligase</keyword>
<dbReference type="PANTHER" id="PTHR11136">
    <property type="entry name" value="FOLYLPOLYGLUTAMATE SYNTHASE-RELATED"/>
    <property type="match status" value="1"/>
</dbReference>
<dbReference type="GO" id="GO:0004326">
    <property type="term" value="F:tetrahydrofolylpolyglutamate synthase activity"/>
    <property type="evidence" value="ECO:0007669"/>
    <property type="project" value="UniProtKB-EC"/>
</dbReference>
<dbReference type="GO" id="GO:0046872">
    <property type="term" value="F:metal ion binding"/>
    <property type="evidence" value="ECO:0007669"/>
    <property type="project" value="UniProtKB-KW"/>
</dbReference>
<evidence type="ECO:0000256" key="10">
    <source>
        <dbReference type="ARBA" id="ARBA00047493"/>
    </source>
</evidence>
<protein>
    <recommendedName>
        <fullName evidence="3">tetrahydrofolate synthase</fullName>
        <ecNumber evidence="3">6.3.2.17</ecNumber>
    </recommendedName>
    <alternativeName>
        <fullName evidence="9">Tetrahydrofolylpolyglutamate synthase</fullName>
    </alternativeName>
</protein>
<dbReference type="PROSITE" id="PS01012">
    <property type="entry name" value="FOLYLPOLYGLU_SYNT_2"/>
    <property type="match status" value="1"/>
</dbReference>
<dbReference type="InterPro" id="IPR036565">
    <property type="entry name" value="Mur-like_cat_sf"/>
</dbReference>
<comment type="catalytic activity">
    <reaction evidence="10">
        <text>(6S)-5,6,7,8-tetrahydrofolyl-(gamma-L-Glu)(n) + L-glutamate + ATP = (6S)-5,6,7,8-tetrahydrofolyl-(gamma-L-Glu)(n+1) + ADP + phosphate + H(+)</text>
        <dbReference type="Rhea" id="RHEA:10580"/>
        <dbReference type="Rhea" id="RHEA-COMP:14738"/>
        <dbReference type="Rhea" id="RHEA-COMP:14740"/>
        <dbReference type="ChEBI" id="CHEBI:15378"/>
        <dbReference type="ChEBI" id="CHEBI:29985"/>
        <dbReference type="ChEBI" id="CHEBI:30616"/>
        <dbReference type="ChEBI" id="CHEBI:43474"/>
        <dbReference type="ChEBI" id="CHEBI:141005"/>
        <dbReference type="ChEBI" id="CHEBI:456216"/>
        <dbReference type="EC" id="6.3.2.17"/>
    </reaction>
</comment>
<comment type="similarity">
    <text evidence="2">Belongs to the folylpolyglutamate synthase family.</text>
</comment>
<evidence type="ECO:0000256" key="4">
    <source>
        <dbReference type="ARBA" id="ARBA00022598"/>
    </source>
</evidence>
<dbReference type="EMBL" id="PYHR01000002">
    <property type="protein sequence ID" value="PWD50116.1"/>
    <property type="molecule type" value="Genomic_DNA"/>
</dbReference>
<dbReference type="PANTHER" id="PTHR11136:SF0">
    <property type="entry name" value="DIHYDROFOLATE SYNTHETASE-RELATED"/>
    <property type="match status" value="1"/>
</dbReference>
<reference evidence="13 14" key="1">
    <citation type="submission" date="2018-03" db="EMBL/GenBank/DDBJ databases">
        <title>Genome assembly of novel Miniimonas species PCH200.</title>
        <authorList>
            <person name="Thakur V."/>
            <person name="Kumar V."/>
            <person name="Singh D."/>
        </authorList>
    </citation>
    <scope>NUCLEOTIDE SEQUENCE [LARGE SCALE GENOMIC DNA]</scope>
    <source>
        <strain evidence="13 14">PCH200</strain>
    </source>
</reference>
<evidence type="ECO:0000256" key="3">
    <source>
        <dbReference type="ARBA" id="ARBA00013025"/>
    </source>
</evidence>
<keyword evidence="8" id="KW-0460">Magnesium</keyword>
<keyword evidence="14" id="KW-1185">Reference proteome</keyword>
<dbReference type="InterPro" id="IPR036615">
    <property type="entry name" value="Mur_ligase_C_dom_sf"/>
</dbReference>
<feature type="domain" description="Mur ligase central" evidence="12">
    <location>
        <begin position="154"/>
        <end position="313"/>
    </location>
</feature>
<dbReference type="GO" id="GO:0005524">
    <property type="term" value="F:ATP binding"/>
    <property type="evidence" value="ECO:0007669"/>
    <property type="project" value="UniProtKB-KW"/>
</dbReference>
<evidence type="ECO:0000256" key="9">
    <source>
        <dbReference type="ARBA" id="ARBA00030592"/>
    </source>
</evidence>
<gene>
    <name evidence="13" type="ORF">C8046_04960</name>
</gene>
<dbReference type="SUPFAM" id="SSF53244">
    <property type="entry name" value="MurD-like peptide ligases, peptide-binding domain"/>
    <property type="match status" value="1"/>
</dbReference>
<dbReference type="GO" id="GO:0005737">
    <property type="term" value="C:cytoplasm"/>
    <property type="evidence" value="ECO:0007669"/>
    <property type="project" value="TreeGrafter"/>
</dbReference>
<dbReference type="InterPro" id="IPR018109">
    <property type="entry name" value="Folylpolyglutamate_synth_CS"/>
</dbReference>
<evidence type="ECO:0000256" key="1">
    <source>
        <dbReference type="ARBA" id="ARBA00001946"/>
    </source>
</evidence>
<dbReference type="SUPFAM" id="SSF53623">
    <property type="entry name" value="MurD-like peptide ligases, catalytic domain"/>
    <property type="match status" value="1"/>
</dbReference>
<evidence type="ECO:0000256" key="6">
    <source>
        <dbReference type="ARBA" id="ARBA00022741"/>
    </source>
</evidence>
<dbReference type="AlphaFoldDB" id="A0A2U1ZT12"/>
<keyword evidence="6" id="KW-0547">Nucleotide-binding</keyword>
<dbReference type="InterPro" id="IPR004101">
    <property type="entry name" value="Mur_ligase_C"/>
</dbReference>
<dbReference type="Pfam" id="PF02875">
    <property type="entry name" value="Mur_ligase_C"/>
    <property type="match status" value="1"/>
</dbReference>
<dbReference type="Proteomes" id="UP000245166">
    <property type="component" value="Unassembled WGS sequence"/>
</dbReference>
<evidence type="ECO:0000313" key="13">
    <source>
        <dbReference type="EMBL" id="PWD50116.1"/>
    </source>
</evidence>
<dbReference type="Gene3D" id="3.40.1190.10">
    <property type="entry name" value="Mur-like, catalytic domain"/>
    <property type="match status" value="1"/>
</dbReference>
<evidence type="ECO:0000256" key="5">
    <source>
        <dbReference type="ARBA" id="ARBA00022723"/>
    </source>
</evidence>
<name>A0A2U1ZT12_9MICO</name>
<feature type="domain" description="Mur ligase C-terminal" evidence="11">
    <location>
        <begin position="338"/>
        <end position="451"/>
    </location>
</feature>
<organism evidence="13 14">
    <name type="scientific">Serinibacter arcticus</name>
    <dbReference type="NCBI Taxonomy" id="1655435"/>
    <lineage>
        <taxon>Bacteria</taxon>
        <taxon>Bacillati</taxon>
        <taxon>Actinomycetota</taxon>
        <taxon>Actinomycetes</taxon>
        <taxon>Micrococcales</taxon>
        <taxon>Beutenbergiaceae</taxon>
        <taxon>Serinibacter</taxon>
    </lineage>
</organism>
<accession>A0A2U1ZT12</accession>
<dbReference type="EC" id="6.3.2.17" evidence="3"/>
<evidence type="ECO:0000256" key="2">
    <source>
        <dbReference type="ARBA" id="ARBA00008276"/>
    </source>
</evidence>
<dbReference type="OrthoDB" id="9809356at2"/>
<dbReference type="GO" id="GO:0008841">
    <property type="term" value="F:dihydrofolate synthase activity"/>
    <property type="evidence" value="ECO:0007669"/>
    <property type="project" value="TreeGrafter"/>
</dbReference>
<evidence type="ECO:0000259" key="12">
    <source>
        <dbReference type="Pfam" id="PF08245"/>
    </source>
</evidence>
<keyword evidence="7" id="KW-0067">ATP-binding</keyword>
<dbReference type="FunFam" id="3.40.1190.10:FF:000011">
    <property type="entry name" value="Folylpolyglutamate synthase/dihydrofolate synthase"/>
    <property type="match status" value="1"/>
</dbReference>
<comment type="caution">
    <text evidence="13">The sequence shown here is derived from an EMBL/GenBank/DDBJ whole genome shotgun (WGS) entry which is preliminary data.</text>
</comment>
<sequence length="480" mass="50242">MSREGADARRGGHDAALEAQAREIYHEILRRTPEHDFDPTIERVRRVVDILGSPQQSFRAIHLTGTNGKTSTARMIDALLRELGLRVGRFTSPHLSSVRERIAIDGEPISAEAWVRTWEDIAPYIAMVDGELVSSGKYGAGGELSFFEVLTAMAFAAFADAPVDVAVLEVGMGGEWDSTNVVDAEVAVISPVAMDHERWLGHALAEIAGVKSGIVKHGATVVSAAQEDEVAVVIAERAATVGARLVVEVTPVEDEDGTVVAPGGAGLEVLSRTVAVGGQVVSLRGIGGIYEEIFVPLHGAHQAHNALLAVAAVEAFLGGVALPGDVVEAAFAGVTSPGRLELVRNSPTILVDAAHNPAGARATVEALTEAFAFDRLVGVFGVMGDKDVEGILVELEGALAEIVVTHSSSLRSMELDDLADLARDVFGEDRVHVVERLDEALALAVDLAENDADGVGVGSGVIALGSVVLAAEVRTLLGRS</sequence>
<dbReference type="InterPro" id="IPR001645">
    <property type="entry name" value="Folylpolyglutamate_synth"/>
</dbReference>
<evidence type="ECO:0000256" key="8">
    <source>
        <dbReference type="ARBA" id="ARBA00022842"/>
    </source>
</evidence>
<proteinExistence type="inferred from homology"/>
<dbReference type="NCBIfam" id="TIGR01499">
    <property type="entry name" value="folC"/>
    <property type="match status" value="1"/>
</dbReference>
<evidence type="ECO:0000313" key="14">
    <source>
        <dbReference type="Proteomes" id="UP000245166"/>
    </source>
</evidence>
<dbReference type="Pfam" id="PF08245">
    <property type="entry name" value="Mur_ligase_M"/>
    <property type="match status" value="1"/>
</dbReference>
<dbReference type="InterPro" id="IPR013221">
    <property type="entry name" value="Mur_ligase_cen"/>
</dbReference>
<dbReference type="RefSeq" id="WP_109228500.1">
    <property type="nucleotide sequence ID" value="NZ_PYHR01000002.1"/>
</dbReference>